<evidence type="ECO:0000313" key="2">
    <source>
        <dbReference type="Proteomes" id="UP000189701"/>
    </source>
</evidence>
<dbReference type="eggNOG" id="ENOG502R841">
    <property type="taxonomic scope" value="Eukaryota"/>
</dbReference>
<dbReference type="AlphaFoldDB" id="A0A1U7VPZ1"/>
<proteinExistence type="predicted"/>
<gene>
    <name evidence="3" type="primary">LOC104215756</name>
</gene>
<dbReference type="RefSeq" id="XP_009763950.1">
    <property type="nucleotide sequence ID" value="XM_009765648.1"/>
</dbReference>
<evidence type="ECO:0000313" key="3">
    <source>
        <dbReference type="RefSeq" id="XP_009763950.1"/>
    </source>
</evidence>
<evidence type="ECO:0000256" key="1">
    <source>
        <dbReference type="SAM" id="SignalP"/>
    </source>
</evidence>
<sequence>MATKSLTFLICIFLLLNLCFATENVEATQKSDSSSQDKELDWFHPWFHPHPWWLHPHPWPFVHPPMPVGGFHHAWPFPHPPMPAGGFKFPHPWFHRHPWPSMHPPVPSPPKGDKN</sequence>
<organism evidence="2 3">
    <name type="scientific">Nicotiana sylvestris</name>
    <name type="common">Wood tobacco</name>
    <name type="synonym">South American tobacco</name>
    <dbReference type="NCBI Taxonomy" id="4096"/>
    <lineage>
        <taxon>Eukaryota</taxon>
        <taxon>Viridiplantae</taxon>
        <taxon>Streptophyta</taxon>
        <taxon>Embryophyta</taxon>
        <taxon>Tracheophyta</taxon>
        <taxon>Spermatophyta</taxon>
        <taxon>Magnoliopsida</taxon>
        <taxon>eudicotyledons</taxon>
        <taxon>Gunneridae</taxon>
        <taxon>Pentapetalae</taxon>
        <taxon>asterids</taxon>
        <taxon>lamiids</taxon>
        <taxon>Solanales</taxon>
        <taxon>Solanaceae</taxon>
        <taxon>Nicotianoideae</taxon>
        <taxon>Nicotianeae</taxon>
        <taxon>Nicotiana</taxon>
    </lineage>
</organism>
<reference evidence="2" key="1">
    <citation type="journal article" date="2013" name="Genome Biol.">
        <title>Reference genomes and transcriptomes of Nicotiana sylvestris and Nicotiana tomentosiformis.</title>
        <authorList>
            <person name="Sierro N."/>
            <person name="Battey J.N."/>
            <person name="Ouadi S."/>
            <person name="Bovet L."/>
            <person name="Goepfert S."/>
            <person name="Bakaher N."/>
            <person name="Peitsch M.C."/>
            <person name="Ivanov N.V."/>
        </authorList>
    </citation>
    <scope>NUCLEOTIDE SEQUENCE [LARGE SCALE GENOMIC DNA]</scope>
</reference>
<name>A0A1U7VPZ1_NICSY</name>
<keyword evidence="2" id="KW-1185">Reference proteome</keyword>
<keyword evidence="1" id="KW-0732">Signal</keyword>
<accession>A0A1U7VPZ1</accession>
<protein>
    <submittedName>
        <fullName evidence="3">Splicing factor 3A subunit 2-like</fullName>
    </submittedName>
</protein>
<reference evidence="3" key="2">
    <citation type="submission" date="2025-08" db="UniProtKB">
        <authorList>
            <consortium name="RefSeq"/>
        </authorList>
    </citation>
    <scope>IDENTIFICATION</scope>
    <source>
        <tissue evidence="3">Leaf</tissue>
    </source>
</reference>
<dbReference type="Proteomes" id="UP000189701">
    <property type="component" value="Unplaced"/>
</dbReference>
<feature type="signal peptide" evidence="1">
    <location>
        <begin position="1"/>
        <end position="21"/>
    </location>
</feature>
<feature type="chain" id="PRO_5010562060" evidence="1">
    <location>
        <begin position="22"/>
        <end position="115"/>
    </location>
</feature>